<dbReference type="InterPro" id="IPR038765">
    <property type="entry name" value="Papain-like_cys_pep_sf"/>
</dbReference>
<dbReference type="Pfam" id="PF00877">
    <property type="entry name" value="NLPC_P60"/>
    <property type="match status" value="1"/>
</dbReference>
<comment type="caution">
    <text evidence="9">The sequence shown here is derived from an EMBL/GenBank/DDBJ whole genome shotgun (WGS) entry which is preliminary data.</text>
</comment>
<feature type="compositionally biased region" description="Low complexity" evidence="6">
    <location>
        <begin position="429"/>
        <end position="479"/>
    </location>
</feature>
<organism evidence="9 10">
    <name type="scientific">Streptacidiphilus fuscans</name>
    <dbReference type="NCBI Taxonomy" id="2789292"/>
    <lineage>
        <taxon>Bacteria</taxon>
        <taxon>Bacillati</taxon>
        <taxon>Actinomycetota</taxon>
        <taxon>Actinomycetes</taxon>
        <taxon>Kitasatosporales</taxon>
        <taxon>Streptomycetaceae</taxon>
        <taxon>Streptacidiphilus</taxon>
    </lineage>
</organism>
<dbReference type="RefSeq" id="WP_196192699.1">
    <property type="nucleotide sequence ID" value="NZ_JADPRT010000002.1"/>
</dbReference>
<feature type="chain" id="PRO_5038056347" evidence="7">
    <location>
        <begin position="40"/>
        <end position="479"/>
    </location>
</feature>
<evidence type="ECO:0000313" key="10">
    <source>
        <dbReference type="Proteomes" id="UP000657385"/>
    </source>
</evidence>
<dbReference type="GO" id="GO:0006508">
    <property type="term" value="P:proteolysis"/>
    <property type="evidence" value="ECO:0007669"/>
    <property type="project" value="UniProtKB-KW"/>
</dbReference>
<dbReference type="InterPro" id="IPR000064">
    <property type="entry name" value="NLP_P60_dom"/>
</dbReference>
<accession>A0A931AZE7</accession>
<keyword evidence="2" id="KW-0645">Protease</keyword>
<keyword evidence="3" id="KW-0378">Hydrolase</keyword>
<keyword evidence="7" id="KW-0732">Signal</keyword>
<evidence type="ECO:0000256" key="2">
    <source>
        <dbReference type="ARBA" id="ARBA00022670"/>
    </source>
</evidence>
<feature type="signal peptide" evidence="7">
    <location>
        <begin position="1"/>
        <end position="39"/>
    </location>
</feature>
<dbReference type="PROSITE" id="PS51935">
    <property type="entry name" value="NLPC_P60"/>
    <property type="match status" value="1"/>
</dbReference>
<dbReference type="Proteomes" id="UP000657385">
    <property type="component" value="Unassembled WGS sequence"/>
</dbReference>
<keyword evidence="10" id="KW-1185">Reference proteome</keyword>
<evidence type="ECO:0000259" key="8">
    <source>
        <dbReference type="PROSITE" id="PS51935"/>
    </source>
</evidence>
<name>A0A931AZE7_9ACTN</name>
<protein>
    <submittedName>
        <fullName evidence="9">C40 family peptidase</fullName>
    </submittedName>
</protein>
<evidence type="ECO:0000256" key="4">
    <source>
        <dbReference type="ARBA" id="ARBA00022807"/>
    </source>
</evidence>
<evidence type="ECO:0000256" key="7">
    <source>
        <dbReference type="SAM" id="SignalP"/>
    </source>
</evidence>
<dbReference type="InterPro" id="IPR051794">
    <property type="entry name" value="PG_Endopeptidase_C40"/>
</dbReference>
<sequence length="479" mass="48922">MLGIGGLERRPWLRGVLRCGLMLAAASLAVIPAAGTASAAVAPNPGAVGGTSTVLPAGTVTLTQAEQALLPILTHLRTLYQQMEQATQEYDSLGAQLQQAQAGEQKLNAQLANAQAQVDAGTVIAGEMAQQQYAAGGFSQLAQLIFADDPQTALHGKELLDAASQSQASLLKKLHTDEQVLAKAQTAADAARQHVAQLLAQQGKQKDGITKQLTGVEQLVSGLTGAQRQELSLLEQKEADAAQLALLASGVLGNQGTKPSAEGAQAIAYAFGQLGKPYVWGGDGPEVYDCSGLTSQSWLHAGTAIPRTSEMQWADLTHVPLDELRPGDLIVYFQDASHVAMYIGGGMVVEAPHPGAFVDIEPMAVDPILGAVRPDPQNPSIGGTYTLPYAPPGSNGPVPIGPTLPAGTPTPKPTPKPTPRPTPKPSPSGSPTGLPTGMPSGWPSGSPSGSPSTSPSPSTSGSPSTSPSPSATGSASATL</sequence>
<keyword evidence="4" id="KW-0788">Thiol protease</keyword>
<evidence type="ECO:0000256" key="5">
    <source>
        <dbReference type="SAM" id="Coils"/>
    </source>
</evidence>
<reference evidence="9" key="1">
    <citation type="submission" date="2020-11" db="EMBL/GenBank/DDBJ databases">
        <title>Isolation and identification of active actinomycetes.</title>
        <authorList>
            <person name="Yu B."/>
        </authorList>
    </citation>
    <scope>NUCLEOTIDE SEQUENCE</scope>
    <source>
        <strain evidence="9">NEAU-YB345</strain>
    </source>
</reference>
<proteinExistence type="inferred from homology"/>
<evidence type="ECO:0000256" key="1">
    <source>
        <dbReference type="ARBA" id="ARBA00007074"/>
    </source>
</evidence>
<comment type="similarity">
    <text evidence="1">Belongs to the peptidase C40 family.</text>
</comment>
<keyword evidence="5" id="KW-0175">Coiled coil</keyword>
<dbReference type="SUPFAM" id="SSF54001">
    <property type="entry name" value="Cysteine proteinases"/>
    <property type="match status" value="1"/>
</dbReference>
<feature type="compositionally biased region" description="Pro residues" evidence="6">
    <location>
        <begin position="408"/>
        <end position="428"/>
    </location>
</feature>
<dbReference type="AlphaFoldDB" id="A0A931AZE7"/>
<dbReference type="PANTHER" id="PTHR47359:SF3">
    <property type="entry name" value="NLP_P60 DOMAIN-CONTAINING PROTEIN-RELATED"/>
    <property type="match status" value="1"/>
</dbReference>
<gene>
    <name evidence="9" type="ORF">I2501_05665</name>
</gene>
<evidence type="ECO:0000256" key="6">
    <source>
        <dbReference type="SAM" id="MobiDB-lite"/>
    </source>
</evidence>
<feature type="region of interest" description="Disordered" evidence="6">
    <location>
        <begin position="369"/>
        <end position="479"/>
    </location>
</feature>
<dbReference type="Gene3D" id="3.90.1720.10">
    <property type="entry name" value="endopeptidase domain like (from Nostoc punctiforme)"/>
    <property type="match status" value="1"/>
</dbReference>
<dbReference type="EMBL" id="JADPRT010000002">
    <property type="protein sequence ID" value="MBF9067526.1"/>
    <property type="molecule type" value="Genomic_DNA"/>
</dbReference>
<feature type="coiled-coil region" evidence="5">
    <location>
        <begin position="76"/>
        <end position="117"/>
    </location>
</feature>
<dbReference type="PANTHER" id="PTHR47359">
    <property type="entry name" value="PEPTIDOGLYCAN DL-ENDOPEPTIDASE CWLO"/>
    <property type="match status" value="1"/>
</dbReference>
<evidence type="ECO:0000313" key="9">
    <source>
        <dbReference type="EMBL" id="MBF9067526.1"/>
    </source>
</evidence>
<feature type="domain" description="NlpC/P60" evidence="8">
    <location>
        <begin position="260"/>
        <end position="381"/>
    </location>
</feature>
<evidence type="ECO:0000256" key="3">
    <source>
        <dbReference type="ARBA" id="ARBA00022801"/>
    </source>
</evidence>
<dbReference type="GO" id="GO:0008234">
    <property type="term" value="F:cysteine-type peptidase activity"/>
    <property type="evidence" value="ECO:0007669"/>
    <property type="project" value="UniProtKB-KW"/>
</dbReference>